<sequence length="79" mass="8489">MTVANRCLDIYNSGTANGTPVGVWGCHGAANQQCVSRPDGTLVNPMSDRCLDAGIESQVLLLYDCHAEPWQRWALPAGD</sequence>
<evidence type="ECO:0000313" key="2">
    <source>
        <dbReference type="EMBL" id="OLZ50082.1"/>
    </source>
</evidence>
<dbReference type="Gene3D" id="2.80.10.50">
    <property type="match status" value="1"/>
</dbReference>
<dbReference type="Pfam" id="PF00652">
    <property type="entry name" value="Ricin_B_lectin"/>
    <property type="match status" value="1"/>
</dbReference>
<protein>
    <recommendedName>
        <fullName evidence="1">Ricin B lectin domain-containing protein</fullName>
    </recommendedName>
</protein>
<comment type="caution">
    <text evidence="2">The sequence shown here is derived from an EMBL/GenBank/DDBJ whole genome shotgun (WGS) entry which is preliminary data.</text>
</comment>
<keyword evidence="3" id="KW-1185">Reference proteome</keyword>
<dbReference type="PROSITE" id="PS50231">
    <property type="entry name" value="RICIN_B_LECTIN"/>
    <property type="match status" value="1"/>
</dbReference>
<dbReference type="OrthoDB" id="468550at2"/>
<proteinExistence type="predicted"/>
<name>A0A1R0KQW9_9PSEU</name>
<organism evidence="2 3">
    <name type="scientific">Amycolatopsis coloradensis</name>
    <dbReference type="NCBI Taxonomy" id="76021"/>
    <lineage>
        <taxon>Bacteria</taxon>
        <taxon>Bacillati</taxon>
        <taxon>Actinomycetota</taxon>
        <taxon>Actinomycetes</taxon>
        <taxon>Pseudonocardiales</taxon>
        <taxon>Pseudonocardiaceae</taxon>
        <taxon>Amycolatopsis</taxon>
    </lineage>
</organism>
<dbReference type="InterPro" id="IPR035992">
    <property type="entry name" value="Ricin_B-like_lectins"/>
</dbReference>
<evidence type="ECO:0000313" key="3">
    <source>
        <dbReference type="Proteomes" id="UP000187486"/>
    </source>
</evidence>
<reference evidence="2 3" key="1">
    <citation type="submission" date="2016-01" db="EMBL/GenBank/DDBJ databases">
        <title>Amycolatopsis coloradensis genome sequencing and assembly.</title>
        <authorList>
            <person name="Mayilraj S."/>
        </authorList>
    </citation>
    <scope>NUCLEOTIDE SEQUENCE [LARGE SCALE GENOMIC DNA]</scope>
    <source>
        <strain evidence="2 3">DSM 44225</strain>
    </source>
</reference>
<dbReference type="Proteomes" id="UP000187486">
    <property type="component" value="Unassembled WGS sequence"/>
</dbReference>
<feature type="domain" description="Ricin B lectin" evidence="1">
    <location>
        <begin position="4"/>
        <end position="75"/>
    </location>
</feature>
<evidence type="ECO:0000259" key="1">
    <source>
        <dbReference type="Pfam" id="PF00652"/>
    </source>
</evidence>
<dbReference type="EMBL" id="MQUQ01000011">
    <property type="protein sequence ID" value="OLZ50082.1"/>
    <property type="molecule type" value="Genomic_DNA"/>
</dbReference>
<dbReference type="InterPro" id="IPR000772">
    <property type="entry name" value="Ricin_B_lectin"/>
</dbReference>
<dbReference type="STRING" id="76021.BS329_20900"/>
<gene>
    <name evidence="2" type="ORF">BS329_20900</name>
</gene>
<accession>A0A1R0KQW9</accession>
<dbReference type="AlphaFoldDB" id="A0A1R0KQW9"/>
<dbReference type="SUPFAM" id="SSF50370">
    <property type="entry name" value="Ricin B-like lectins"/>
    <property type="match status" value="1"/>
</dbReference>